<reference evidence="2 3" key="1">
    <citation type="submission" date="2015-12" db="EMBL/GenBank/DDBJ databases">
        <title>Haloferax profundi sp. nov. isolated from the Discovery deep brine-seawater interface in the Red Sea.</title>
        <authorList>
            <person name="Zhang G."/>
            <person name="Stingl U."/>
            <person name="Rashid M."/>
        </authorList>
    </citation>
    <scope>NUCLEOTIDE SEQUENCE [LARGE SCALE GENOMIC DNA]</scope>
    <source>
        <strain evidence="2 3">SB29</strain>
    </source>
</reference>
<keyword evidence="3" id="KW-1185">Reference proteome</keyword>
<name>A0A0W1SAQ7_9EURY</name>
<evidence type="ECO:0000313" key="3">
    <source>
        <dbReference type="Proteomes" id="UP000053157"/>
    </source>
</evidence>
<comment type="caution">
    <text evidence="2">The sequence shown here is derived from an EMBL/GenBank/DDBJ whole genome shotgun (WGS) entry which is preliminary data.</text>
</comment>
<evidence type="ECO:0000313" key="2">
    <source>
        <dbReference type="EMBL" id="KTG23093.1"/>
    </source>
</evidence>
<dbReference type="AlphaFoldDB" id="A0A0W1SAQ7"/>
<dbReference type="EMBL" id="LOPV01000334">
    <property type="protein sequence ID" value="KTG23093.1"/>
    <property type="molecule type" value="Genomic_DNA"/>
</dbReference>
<sequence length="105" mass="11654">MLNTVRESAIGGKFNFHNNSLNDMADTLTELSQRNEAFWIGLALFLLGVITPETLLLGGIELSRALIWVGGGILMVRVLVGIYRILRMTVEAGVFGYREGKQNDR</sequence>
<accession>A0A0W1SAQ7</accession>
<organism evidence="2 3">
    <name type="scientific">Haloferax profundi</name>
    <dbReference type="NCBI Taxonomy" id="1544718"/>
    <lineage>
        <taxon>Archaea</taxon>
        <taxon>Methanobacteriati</taxon>
        <taxon>Methanobacteriota</taxon>
        <taxon>Stenosarchaea group</taxon>
        <taxon>Halobacteria</taxon>
        <taxon>Halobacteriales</taxon>
        <taxon>Haloferacaceae</taxon>
        <taxon>Haloferax</taxon>
    </lineage>
</organism>
<feature type="transmembrane region" description="Helical" evidence="1">
    <location>
        <begin position="65"/>
        <end position="86"/>
    </location>
</feature>
<keyword evidence="1" id="KW-0472">Membrane</keyword>
<keyword evidence="1" id="KW-0812">Transmembrane</keyword>
<dbReference type="Proteomes" id="UP000053157">
    <property type="component" value="Unassembled WGS sequence"/>
</dbReference>
<protein>
    <submittedName>
        <fullName evidence="2">Uncharacterized protein</fullName>
    </submittedName>
</protein>
<gene>
    <name evidence="2" type="ORF">AUR66_16745</name>
</gene>
<evidence type="ECO:0000256" key="1">
    <source>
        <dbReference type="SAM" id="Phobius"/>
    </source>
</evidence>
<keyword evidence="1" id="KW-1133">Transmembrane helix</keyword>
<proteinExistence type="predicted"/>
<feature type="transmembrane region" description="Helical" evidence="1">
    <location>
        <begin position="37"/>
        <end position="58"/>
    </location>
</feature>